<evidence type="ECO:0000256" key="7">
    <source>
        <dbReference type="ARBA" id="ARBA00023136"/>
    </source>
</evidence>
<reference evidence="10 11" key="1">
    <citation type="submission" date="2020-07" db="EMBL/GenBank/DDBJ databases">
        <title>Sequencing the genomes of 1000 actinobacteria strains.</title>
        <authorList>
            <person name="Klenk H.-P."/>
        </authorList>
    </citation>
    <scope>NUCLEOTIDE SEQUENCE [LARGE SCALE GENOMIC DNA]</scope>
    <source>
        <strain evidence="10 11">DSM 18248</strain>
    </source>
</reference>
<dbReference type="PANTHER" id="PTHR21716:SF53">
    <property type="entry name" value="PERMEASE PERM-RELATED"/>
    <property type="match status" value="1"/>
</dbReference>
<feature type="transmembrane region" description="Helical" evidence="9">
    <location>
        <begin position="124"/>
        <end position="149"/>
    </location>
</feature>
<comment type="similarity">
    <text evidence="2">Belongs to the autoinducer-2 exporter (AI-2E) (TC 2.A.86) family.</text>
</comment>
<feature type="transmembrane region" description="Helical" evidence="9">
    <location>
        <begin position="291"/>
        <end position="321"/>
    </location>
</feature>
<dbReference type="RefSeq" id="WP_343045540.1">
    <property type="nucleotide sequence ID" value="NZ_BAAAPP010000012.1"/>
</dbReference>
<evidence type="ECO:0000256" key="6">
    <source>
        <dbReference type="ARBA" id="ARBA00022989"/>
    </source>
</evidence>
<keyword evidence="11" id="KW-1185">Reference proteome</keyword>
<proteinExistence type="inferred from homology"/>
<name>A0A7Y9YCG4_9ACTN</name>
<dbReference type="GO" id="GO:0005886">
    <property type="term" value="C:plasma membrane"/>
    <property type="evidence" value="ECO:0007669"/>
    <property type="project" value="UniProtKB-SubCell"/>
</dbReference>
<keyword evidence="7 9" id="KW-0472">Membrane</keyword>
<feature type="transmembrane region" description="Helical" evidence="9">
    <location>
        <begin position="66"/>
        <end position="84"/>
    </location>
</feature>
<dbReference type="PANTHER" id="PTHR21716">
    <property type="entry name" value="TRANSMEMBRANE PROTEIN"/>
    <property type="match status" value="1"/>
</dbReference>
<evidence type="ECO:0000256" key="1">
    <source>
        <dbReference type="ARBA" id="ARBA00004651"/>
    </source>
</evidence>
<evidence type="ECO:0000256" key="3">
    <source>
        <dbReference type="ARBA" id="ARBA00022448"/>
    </source>
</evidence>
<keyword evidence="6 9" id="KW-1133">Transmembrane helix</keyword>
<dbReference type="Pfam" id="PF01594">
    <property type="entry name" value="AI-2E_transport"/>
    <property type="match status" value="1"/>
</dbReference>
<organism evidence="10 11">
    <name type="scientific">Nocardioides marinus</name>
    <dbReference type="NCBI Taxonomy" id="374514"/>
    <lineage>
        <taxon>Bacteria</taxon>
        <taxon>Bacillati</taxon>
        <taxon>Actinomycetota</taxon>
        <taxon>Actinomycetes</taxon>
        <taxon>Propionibacteriales</taxon>
        <taxon>Nocardioidaceae</taxon>
        <taxon>Nocardioides</taxon>
    </lineage>
</organism>
<comment type="caution">
    <text evidence="10">The sequence shown here is derived from an EMBL/GenBank/DDBJ whole genome shotgun (WGS) entry which is preliminary data.</text>
</comment>
<protein>
    <submittedName>
        <fullName evidence="10">Putative PurR-regulated permease PerM</fullName>
    </submittedName>
</protein>
<comment type="subcellular location">
    <subcellularLocation>
        <location evidence="1">Cell membrane</location>
        <topology evidence="1">Multi-pass membrane protein</topology>
    </subcellularLocation>
</comment>
<feature type="region of interest" description="Disordered" evidence="8">
    <location>
        <begin position="1"/>
        <end position="57"/>
    </location>
</feature>
<feature type="transmembrane region" description="Helical" evidence="9">
    <location>
        <begin position="359"/>
        <end position="392"/>
    </location>
</feature>
<evidence type="ECO:0000256" key="9">
    <source>
        <dbReference type="SAM" id="Phobius"/>
    </source>
</evidence>
<keyword evidence="3" id="KW-0813">Transport</keyword>
<feature type="transmembrane region" description="Helical" evidence="9">
    <location>
        <begin position="256"/>
        <end position="285"/>
    </location>
</feature>
<evidence type="ECO:0000256" key="5">
    <source>
        <dbReference type="ARBA" id="ARBA00022692"/>
    </source>
</evidence>
<dbReference type="GO" id="GO:0055085">
    <property type="term" value="P:transmembrane transport"/>
    <property type="evidence" value="ECO:0007669"/>
    <property type="project" value="TreeGrafter"/>
</dbReference>
<evidence type="ECO:0000256" key="4">
    <source>
        <dbReference type="ARBA" id="ARBA00022475"/>
    </source>
</evidence>
<sequence length="403" mass="42621">MTTEPGGPEDEQPGGPQDPRDTPDTRDTVAMVEQHEEEAVEGDSHVGLVGGPEHLGTPGPPLDRRAPFYLGFFGGLGALTAWWLGTTILAIGSTLLLIVVSLFLAAGLHPAVLFLERHGLRRGWAVLTVIVAALGALTLFVVAIVPVIADQVRAITDNAPGWFDQLQRNERVRALNEDYQILDRARDYVSNGDFLSGLFGGVLGFGLALLGAVFNAFIVLVLTLYFLASMETTKGALYRLAPASRRDRVSRLGDRILASVGGYVSGAFIVALVSGVSSLVFLFVIGLGEYAVALATVVALLGVIPMIGATLGAVVVTAIGFATDVRTGIACIIFYVVYQQVENYLIYPRVMSRSVDLPGAVIVIAALVGAALLGVVGALLAIPTAAGILMLLREVYVRRQDVS</sequence>
<evidence type="ECO:0000313" key="11">
    <source>
        <dbReference type="Proteomes" id="UP000537326"/>
    </source>
</evidence>
<feature type="transmembrane region" description="Helical" evidence="9">
    <location>
        <begin position="198"/>
        <end position="227"/>
    </location>
</feature>
<dbReference type="InterPro" id="IPR002549">
    <property type="entry name" value="AI-2E-like"/>
</dbReference>
<dbReference type="Proteomes" id="UP000537326">
    <property type="component" value="Unassembled WGS sequence"/>
</dbReference>
<feature type="transmembrane region" description="Helical" evidence="9">
    <location>
        <begin position="90"/>
        <end position="112"/>
    </location>
</feature>
<dbReference type="AlphaFoldDB" id="A0A7Y9YCG4"/>
<keyword evidence="4" id="KW-1003">Cell membrane</keyword>
<evidence type="ECO:0000256" key="8">
    <source>
        <dbReference type="SAM" id="MobiDB-lite"/>
    </source>
</evidence>
<evidence type="ECO:0000313" key="10">
    <source>
        <dbReference type="EMBL" id="NYI09646.1"/>
    </source>
</evidence>
<accession>A0A7Y9YCG4</accession>
<dbReference type="EMBL" id="JACBZI010000001">
    <property type="protein sequence ID" value="NYI09646.1"/>
    <property type="molecule type" value="Genomic_DNA"/>
</dbReference>
<evidence type="ECO:0000256" key="2">
    <source>
        <dbReference type="ARBA" id="ARBA00009773"/>
    </source>
</evidence>
<keyword evidence="5 9" id="KW-0812">Transmembrane</keyword>
<feature type="compositionally biased region" description="Basic and acidic residues" evidence="8">
    <location>
        <begin position="18"/>
        <end position="27"/>
    </location>
</feature>
<gene>
    <name evidence="10" type="ORF">BKA05_001161</name>
</gene>